<dbReference type="EMBL" id="PDYF01000007">
    <property type="protein sequence ID" value="PHU36006.1"/>
    <property type="molecule type" value="Genomic_DNA"/>
</dbReference>
<dbReference type="NCBIfam" id="TIGR01760">
    <property type="entry name" value="tape_meas_TP901"/>
    <property type="match status" value="1"/>
</dbReference>
<evidence type="ECO:0000313" key="5">
    <source>
        <dbReference type="Proteomes" id="UP000225889"/>
    </source>
</evidence>
<dbReference type="Proteomes" id="UP000225889">
    <property type="component" value="Unassembled WGS sequence"/>
</dbReference>
<dbReference type="RefSeq" id="WP_099391225.1">
    <property type="nucleotide sequence ID" value="NZ_PDYF01000007.1"/>
</dbReference>
<evidence type="ECO:0000259" key="3">
    <source>
        <dbReference type="Pfam" id="PF10145"/>
    </source>
</evidence>
<reference evidence="4 5" key="1">
    <citation type="submission" date="2017-10" db="EMBL/GenBank/DDBJ databases">
        <title>Resolving the taxonomy of Roseburia spp., Eubacterium rectale and Agathobacter spp. through phylogenomic analysis.</title>
        <authorList>
            <person name="Sheridan P.O."/>
            <person name="Walker A.W."/>
            <person name="Duncan S.H."/>
            <person name="Scott K.P."/>
            <person name="Toole P.W.O."/>
            <person name="Luis P."/>
            <person name="Flint H.J."/>
        </authorList>
    </citation>
    <scope>NUCLEOTIDE SEQUENCE [LARGE SCALE GENOMIC DNA]</scope>
    <source>
        <strain evidence="4 5">JK626</strain>
    </source>
</reference>
<dbReference type="AlphaFoldDB" id="A0A2G3DYB1"/>
<sequence>MSGRVIDATLRFVDHFTSPMQKSLSAMTNGSKNAIKLGKDIEKAGSQITSVGSSLTAKATVPILGLGAGAIKTAADFEKSMSQVAATMGTTSDQITGLTELAQKMGRETAFSASEAADGINTLAMAGLNEAQINDALETTLNLAAAGNLDLASSATYVTGAVKGFGDEMSNASKYADMIAKGATMANTDVNMLGAALTATSATASSYGQSADTATASLLRLAEQNVTGEAAATMLNRTMGDLYTPTASAAQALDKLGVSAYDESGKARDLTVVMDELQGALAGYSEEEANAYKNAIFTTNGLQGFNKMMASSTEKVQGFYDGLAGSGGSAANQAATQLDNLSGQLTLLKSATEGVAISFGNKLLPYVKSGVQFAQNLADKINNLSDEQMDMIIKIGGFVAAAGPAIMIFGKMVSVVGKGVRIFNTVRRAISIAGGAMSLLASPVGIAIAVVAGLIAVVVLMIKHWDKVKATAQKVWGYISGVFNGVGKSSKSMGKQFDGIRAQINKFIASAKQMWTVIGPTVKKIGDIFKLVFKVYIGAAIGAAIGIIKNAVSTIMNIVSNIIQIFQGIVDFITGVFTGNWSQAWEGVKEIFGGVFGALVEMAKMPINAVISIINGAIEGINGLGLEIPDWVPLIGGQSFSIDIPTIPTLAHGTSDWQGGVAQVSERGGEIIDLPSGSRVYPAAETKKILEEKAGGVTFQIAKLADELVVREDADIDKIADALARKLQKVASNMGGEPA</sequence>
<proteinExistence type="predicted"/>
<dbReference type="Pfam" id="PF10145">
    <property type="entry name" value="PhageMin_Tail"/>
    <property type="match status" value="1"/>
</dbReference>
<feature type="transmembrane region" description="Helical" evidence="2">
    <location>
        <begin position="391"/>
        <end position="409"/>
    </location>
</feature>
<keyword evidence="2" id="KW-0812">Transmembrane</keyword>
<reference evidence="4 5" key="2">
    <citation type="submission" date="2017-10" db="EMBL/GenBank/DDBJ databases">
        <authorList>
            <person name="Banno H."/>
            <person name="Chua N.-H."/>
        </authorList>
    </citation>
    <scope>NUCLEOTIDE SEQUENCE [LARGE SCALE GENOMIC DNA]</scope>
    <source>
        <strain evidence="4 5">JK626</strain>
    </source>
</reference>
<accession>A0A2G3DYB1</accession>
<gene>
    <name evidence="4" type="ORF">CSX01_01875</name>
</gene>
<dbReference type="InterPro" id="IPR010090">
    <property type="entry name" value="Phage_tape_meas"/>
</dbReference>
<keyword evidence="1" id="KW-1188">Viral release from host cell</keyword>
<comment type="caution">
    <text evidence="4">The sequence shown here is derived from an EMBL/GenBank/DDBJ whole genome shotgun (WGS) entry which is preliminary data.</text>
</comment>
<keyword evidence="2" id="KW-0472">Membrane</keyword>
<dbReference type="PANTHER" id="PTHR37813">
    <property type="entry name" value="FELS-2 PROPHAGE PROTEIN"/>
    <property type="match status" value="1"/>
</dbReference>
<dbReference type="PANTHER" id="PTHR37813:SF1">
    <property type="entry name" value="FELS-2 PROPHAGE PROTEIN"/>
    <property type="match status" value="1"/>
</dbReference>
<feature type="domain" description="Phage tail tape measure protein" evidence="3">
    <location>
        <begin position="100"/>
        <end position="297"/>
    </location>
</feature>
<protein>
    <submittedName>
        <fullName evidence="4">Phage tail tape measure protein</fullName>
    </submittedName>
</protein>
<name>A0A2G3DYB1_9FIRM</name>
<keyword evidence="2" id="KW-1133">Transmembrane helix</keyword>
<organism evidence="4 5">
    <name type="scientific">Pseudobutyrivibrio ruminis</name>
    <dbReference type="NCBI Taxonomy" id="46206"/>
    <lineage>
        <taxon>Bacteria</taxon>
        <taxon>Bacillati</taxon>
        <taxon>Bacillota</taxon>
        <taxon>Clostridia</taxon>
        <taxon>Lachnospirales</taxon>
        <taxon>Lachnospiraceae</taxon>
        <taxon>Pseudobutyrivibrio</taxon>
    </lineage>
</organism>
<evidence type="ECO:0000256" key="2">
    <source>
        <dbReference type="SAM" id="Phobius"/>
    </source>
</evidence>
<evidence type="ECO:0000256" key="1">
    <source>
        <dbReference type="ARBA" id="ARBA00022612"/>
    </source>
</evidence>
<evidence type="ECO:0000313" key="4">
    <source>
        <dbReference type="EMBL" id="PHU36006.1"/>
    </source>
</evidence>
<feature type="transmembrane region" description="Helical" evidence="2">
    <location>
        <begin position="429"/>
        <end position="462"/>
    </location>
</feature>